<evidence type="ECO:0000256" key="1">
    <source>
        <dbReference type="SAM" id="MobiDB-lite"/>
    </source>
</evidence>
<dbReference type="HOGENOM" id="CLU_444204_0_0_1"/>
<organism evidence="3 4">
    <name type="scientific">Sclerotinia borealis (strain F-4128)</name>
    <dbReference type="NCBI Taxonomy" id="1432307"/>
    <lineage>
        <taxon>Eukaryota</taxon>
        <taxon>Fungi</taxon>
        <taxon>Dikarya</taxon>
        <taxon>Ascomycota</taxon>
        <taxon>Pezizomycotina</taxon>
        <taxon>Leotiomycetes</taxon>
        <taxon>Helotiales</taxon>
        <taxon>Sclerotiniaceae</taxon>
        <taxon>Sclerotinia</taxon>
    </lineage>
</organism>
<feature type="region of interest" description="Disordered" evidence="1">
    <location>
        <begin position="1"/>
        <end position="20"/>
    </location>
</feature>
<evidence type="ECO:0000259" key="2">
    <source>
        <dbReference type="PROSITE" id="PS50181"/>
    </source>
</evidence>
<evidence type="ECO:0000313" key="3">
    <source>
        <dbReference type="EMBL" id="ESZ89573.1"/>
    </source>
</evidence>
<sequence length="615" mass="70554">MSTTAYTWQKQTAGPPQPAEERMHKLEGNTRLPGMAVFSYQTMHQAHLQCSLCGYGCGEIQWTTSFRAVLRTQDEDMVLTHPTYTSSPMGFCLIIFPYTSSRNSNHQEIKVHCQRNIIPGSFNCFLVHDVCLQTLQNILKMDIPPKVLFAFCQALTEDWMRKESLSRYKNQSQANFDLSTLIFKALPPSENNPNLNHESKFDKLPLEIIWMILYYLDSKSLFSYFISNRFALSLSTQYSPWQLLLSYTNSILKQSITIQDIVIFAHRRFDDDDYIAMDGLLSWIRILDHLASMLKARYPSYSLSFWIPPKPMDNLPQKHHFPLGPRKITTHIPNTLTGFKVYLISIHGQKYVSGLEGIPSSAQISIGVCHGISYHIYFRANQISNLGFVVDSLGIRSLKFGESEWSSGVPSILNWFEGISIDNDSNNQLVVFTDALKFRQIYWQYNSNITLPFPETIIMKPFRIGALSLEHYVSRNNIRISSHRKHEVSTESVFFDEDMFAISVRLECGVGIVGIRVHSKTRLQSIGKPFDDDSSIYFPIEAYKERIDKIWVWDFPGLYLTIHTTLGRSQYFGALGGPESTDMYKSFQPSQGQFIQGCYFWFYGGLAIECFGIVD</sequence>
<name>W9C1H3_SCLBF</name>
<accession>W9C1H3</accession>
<gene>
    <name evidence="3" type="ORF">SBOR_10042</name>
</gene>
<feature type="compositionally biased region" description="Polar residues" evidence="1">
    <location>
        <begin position="1"/>
        <end position="14"/>
    </location>
</feature>
<dbReference type="PROSITE" id="PS50181">
    <property type="entry name" value="FBOX"/>
    <property type="match status" value="1"/>
</dbReference>
<keyword evidence="4" id="KW-1185">Reference proteome</keyword>
<dbReference type="AlphaFoldDB" id="W9C1H3"/>
<feature type="domain" description="F-box" evidence="2">
    <location>
        <begin position="198"/>
        <end position="244"/>
    </location>
</feature>
<dbReference type="EMBL" id="AYSA01000872">
    <property type="protein sequence ID" value="ESZ89573.1"/>
    <property type="molecule type" value="Genomic_DNA"/>
</dbReference>
<protein>
    <recommendedName>
        <fullName evidence="2">F-box domain-containing protein</fullName>
    </recommendedName>
</protein>
<evidence type="ECO:0000313" key="4">
    <source>
        <dbReference type="Proteomes" id="UP000019487"/>
    </source>
</evidence>
<proteinExistence type="predicted"/>
<dbReference type="Proteomes" id="UP000019487">
    <property type="component" value="Unassembled WGS sequence"/>
</dbReference>
<comment type="caution">
    <text evidence="3">The sequence shown here is derived from an EMBL/GenBank/DDBJ whole genome shotgun (WGS) entry which is preliminary data.</text>
</comment>
<dbReference type="InterPro" id="IPR001810">
    <property type="entry name" value="F-box_dom"/>
</dbReference>
<reference evidence="3 4" key="1">
    <citation type="journal article" date="2014" name="Genome Announc.">
        <title>Draft genome sequence of Sclerotinia borealis, a psychrophilic plant pathogenic fungus.</title>
        <authorList>
            <person name="Mardanov A.V."/>
            <person name="Beletsky A.V."/>
            <person name="Kadnikov V.V."/>
            <person name="Ignatov A.N."/>
            <person name="Ravin N.V."/>
        </authorList>
    </citation>
    <scope>NUCLEOTIDE SEQUENCE [LARGE SCALE GENOMIC DNA]</scope>
    <source>
        <strain evidence="4">F-4157</strain>
    </source>
</reference>
<dbReference type="OrthoDB" id="4507445at2759"/>